<dbReference type="PANTHER" id="PTHR45641:SF1">
    <property type="entry name" value="AAA+ ATPASE DOMAIN-CONTAINING PROTEIN"/>
    <property type="match status" value="1"/>
</dbReference>
<feature type="region of interest" description="Disordered" evidence="4">
    <location>
        <begin position="1121"/>
        <end position="1184"/>
    </location>
</feature>
<evidence type="ECO:0000256" key="2">
    <source>
        <dbReference type="ARBA" id="ARBA00022803"/>
    </source>
</evidence>
<dbReference type="AlphaFoldDB" id="A0A9N8E1S9"/>
<dbReference type="PANTHER" id="PTHR45641">
    <property type="entry name" value="TETRATRICOPEPTIDE REPEAT PROTEIN (AFU_ORTHOLOGUE AFUA_6G03870)"/>
    <property type="match status" value="1"/>
</dbReference>
<dbReference type="SUPFAM" id="SSF48452">
    <property type="entry name" value="TPR-like"/>
    <property type="match status" value="4"/>
</dbReference>
<feature type="repeat" description="TPR" evidence="3">
    <location>
        <begin position="707"/>
        <end position="740"/>
    </location>
</feature>
<accession>A0A9N8E1S9</accession>
<dbReference type="Pfam" id="PF13424">
    <property type="entry name" value="TPR_12"/>
    <property type="match status" value="3"/>
</dbReference>
<proteinExistence type="predicted"/>
<feature type="region of interest" description="Disordered" evidence="4">
    <location>
        <begin position="182"/>
        <end position="201"/>
    </location>
</feature>
<reference evidence="5" key="1">
    <citation type="submission" date="2020-06" db="EMBL/GenBank/DDBJ databases">
        <authorList>
            <consortium name="Plant Systems Biology data submission"/>
        </authorList>
    </citation>
    <scope>NUCLEOTIDE SEQUENCE</scope>
    <source>
        <strain evidence="5">D6</strain>
    </source>
</reference>
<organism evidence="5 6">
    <name type="scientific">Seminavis robusta</name>
    <dbReference type="NCBI Taxonomy" id="568900"/>
    <lineage>
        <taxon>Eukaryota</taxon>
        <taxon>Sar</taxon>
        <taxon>Stramenopiles</taxon>
        <taxon>Ochrophyta</taxon>
        <taxon>Bacillariophyta</taxon>
        <taxon>Bacillariophyceae</taxon>
        <taxon>Bacillariophycidae</taxon>
        <taxon>Naviculales</taxon>
        <taxon>Naviculaceae</taxon>
        <taxon>Seminavis</taxon>
    </lineage>
</organism>
<evidence type="ECO:0000256" key="1">
    <source>
        <dbReference type="ARBA" id="ARBA00022737"/>
    </source>
</evidence>
<evidence type="ECO:0000313" key="6">
    <source>
        <dbReference type="Proteomes" id="UP001153069"/>
    </source>
</evidence>
<sequence>MEPPGSYGSSPPSKETYLRDDDDDDASVELAVRRPDAETSQDDSRRRIASLLEAKPLAAEDRGEGLQDIESAPLETFKQPVVQRSIDPDDFEITPEKLAQERESSAIDIDVDDLAASAGLDLDVDEWATALSLVDDYKDPEEAVEVPASVLKDDNKNEAASETEGAVEAVMENMLSDNLRRHLQQKKGHPEKEDSKEENNDIMFPTDYEIDPVGLLGVSVHHLVHGLLSEVEEAGLTRDAKKYEMEDLRQEEHGVIRRKGASVVCPMDGELGAAYVHSLGDDPDKVGPALFMLSYTWGYAIGSVVDTLSYFCQEQQLDPKRTYIWICCLCNNQHRVYSNNKSGKEVPFEDFRDIFFGRVMGTGHILAMMSPWNEPSYLSRIWCIFEMYVACSNQQSGVEVTIVMPITEKVAMLNALVLTGDTGGVDKLYQALSNTSVEKAQATQEEDRHRILQLVRAGGGTRALDISVNEHMRKWIKTTALHLVAENEDNPAAAATITNIAYLFFRQGDLDVALRLHQKTLELYQSVPEPDDYQIALARFNVASVLDAQGKEDVAFEQYTKALGTLLQTVGENHENTAICYSNMGVCLNGQGKIDAALEHHRKSLAINLIIKGENNQYTAACRYNIGLALERGDGDYDKSQALEEYKKSLRVREACLGERHPDTAECYNAIARICLKRHDLDAALENQQKVVDIHETIYGLNSVETASAYDSLGEILLQRKDLEGALEKHQQSLSIREANGASIGFTCDKIGTVLMLKGDYDQALEWLEKAAAAAPPTGLLKRLGFIYQQKGDYDKAAEYYLACLGRLEATLQAGHPDLARIHAILMQVYLSHLNKTDLAIDHMTKARRMFQSAYGEAHSELVNLSFAVALLLKQKNDNDAAVKYFADAVSVYEKLPTKDNKSFDQAIRSSQELASLLFQAGDAEEATKHCKKWLEIVRSRFVEPTNVQVAKCHLEQGRFFLIRGLYQSALVSFREYLVIYESLPGGALSPLEMAQCFYNSGVALQNMGNLAVALQFTKQCLAVEEAALENYHQSLGQTHRTIFKLAKALDEEALAIRSGIKALVIHKMHYGEDHSTTDEVSQEFQSYLQESGMSVVDMITKAVIVGVSLDEIQFALTSRSLESQDDEQNTGTQSLESQDDEQSTDTQNLESQDDEQSTGTQGAGESVESEGGGQISGVQDNGE</sequence>
<keyword evidence="1" id="KW-0677">Repeat</keyword>
<dbReference type="Proteomes" id="UP001153069">
    <property type="component" value="Unassembled WGS sequence"/>
</dbReference>
<dbReference type="Gene3D" id="1.25.40.10">
    <property type="entry name" value="Tetratricopeptide repeat domain"/>
    <property type="match status" value="4"/>
</dbReference>
<dbReference type="OrthoDB" id="309339at2759"/>
<evidence type="ECO:0000256" key="4">
    <source>
        <dbReference type="SAM" id="MobiDB-lite"/>
    </source>
</evidence>
<dbReference type="InterPro" id="IPR011990">
    <property type="entry name" value="TPR-like_helical_dom_sf"/>
</dbReference>
<evidence type="ECO:0000256" key="3">
    <source>
        <dbReference type="PROSITE-ProRule" id="PRU00339"/>
    </source>
</evidence>
<protein>
    <submittedName>
        <fullName evidence="5">Kinesin light chain</fullName>
    </submittedName>
</protein>
<feature type="compositionally biased region" description="Low complexity" evidence="4">
    <location>
        <begin position="1"/>
        <end position="13"/>
    </location>
</feature>
<feature type="region of interest" description="Disordered" evidence="4">
    <location>
        <begin position="1"/>
        <end position="25"/>
    </location>
</feature>
<dbReference type="Pfam" id="PF13181">
    <property type="entry name" value="TPR_8"/>
    <property type="match status" value="1"/>
</dbReference>
<name>A0A9N8E1S9_9STRA</name>
<keyword evidence="2 3" id="KW-0802">TPR repeat</keyword>
<feature type="region of interest" description="Disordered" evidence="4">
    <location>
        <begin position="57"/>
        <end position="90"/>
    </location>
</feature>
<dbReference type="SMART" id="SM00028">
    <property type="entry name" value="TPR"/>
    <property type="match status" value="11"/>
</dbReference>
<keyword evidence="6" id="KW-1185">Reference proteome</keyword>
<evidence type="ECO:0000313" key="5">
    <source>
        <dbReference type="EMBL" id="CAB9512394.1"/>
    </source>
</evidence>
<gene>
    <name evidence="5" type="ORF">SEMRO_534_G161790.1</name>
</gene>
<feature type="compositionally biased region" description="Basic and acidic residues" evidence="4">
    <location>
        <begin position="188"/>
        <end position="199"/>
    </location>
</feature>
<comment type="caution">
    <text evidence="5">The sequence shown here is derived from an EMBL/GenBank/DDBJ whole genome shotgun (WGS) entry which is preliminary data.</text>
</comment>
<dbReference type="PROSITE" id="PS50005">
    <property type="entry name" value="TPR"/>
    <property type="match status" value="1"/>
</dbReference>
<dbReference type="InterPro" id="IPR019734">
    <property type="entry name" value="TPR_rpt"/>
</dbReference>
<dbReference type="Pfam" id="PF13374">
    <property type="entry name" value="TPR_10"/>
    <property type="match status" value="2"/>
</dbReference>
<dbReference type="EMBL" id="CAICTM010000533">
    <property type="protein sequence ID" value="CAB9512394.1"/>
    <property type="molecule type" value="Genomic_DNA"/>
</dbReference>